<dbReference type="EMBL" id="CAJNJA010021835">
    <property type="protein sequence ID" value="CAE7482375.1"/>
    <property type="molecule type" value="Genomic_DNA"/>
</dbReference>
<proteinExistence type="predicted"/>
<protein>
    <submittedName>
        <fullName evidence="2">Uncharacterized protein</fullName>
    </submittedName>
</protein>
<reference evidence="2" key="1">
    <citation type="submission" date="2021-02" db="EMBL/GenBank/DDBJ databases">
        <authorList>
            <person name="Dougan E. K."/>
            <person name="Rhodes N."/>
            <person name="Thang M."/>
            <person name="Chan C."/>
        </authorList>
    </citation>
    <scope>NUCLEOTIDE SEQUENCE</scope>
</reference>
<dbReference type="OrthoDB" id="10508119at2759"/>
<evidence type="ECO:0000313" key="2">
    <source>
        <dbReference type="EMBL" id="CAE7482375.1"/>
    </source>
</evidence>
<accession>A0A812SK43</accession>
<organism evidence="2 3">
    <name type="scientific">Symbiodinium necroappetens</name>
    <dbReference type="NCBI Taxonomy" id="1628268"/>
    <lineage>
        <taxon>Eukaryota</taxon>
        <taxon>Sar</taxon>
        <taxon>Alveolata</taxon>
        <taxon>Dinophyceae</taxon>
        <taxon>Suessiales</taxon>
        <taxon>Symbiodiniaceae</taxon>
        <taxon>Symbiodinium</taxon>
    </lineage>
</organism>
<dbReference type="Proteomes" id="UP000601435">
    <property type="component" value="Unassembled WGS sequence"/>
</dbReference>
<gene>
    <name evidence="2" type="ORF">SNEC2469_LOCUS13663</name>
</gene>
<keyword evidence="3" id="KW-1185">Reference proteome</keyword>
<comment type="caution">
    <text evidence="2">The sequence shown here is derived from an EMBL/GenBank/DDBJ whole genome shotgun (WGS) entry which is preliminary data.</text>
</comment>
<sequence>MQRGDDDDALQSYSYIGEDHVYKQDPDTCFKVLHRDLSGMPGPAHTDAPDLSEVLDLADPEGPSRLPLCGSALTRDRASPPDNPASPDMTAAGKRCVCVCVCVCVEKTSLLRDLRAVAQRCVEQKIFC</sequence>
<evidence type="ECO:0000256" key="1">
    <source>
        <dbReference type="SAM" id="MobiDB-lite"/>
    </source>
</evidence>
<evidence type="ECO:0000313" key="3">
    <source>
        <dbReference type="Proteomes" id="UP000601435"/>
    </source>
</evidence>
<feature type="region of interest" description="Disordered" evidence="1">
    <location>
        <begin position="71"/>
        <end position="90"/>
    </location>
</feature>
<dbReference type="AlphaFoldDB" id="A0A812SK43"/>
<name>A0A812SK43_9DINO</name>